<gene>
    <name evidence="1" type="ORF">Aple_049860</name>
</gene>
<dbReference type="Proteomes" id="UP000377595">
    <property type="component" value="Unassembled WGS sequence"/>
</dbReference>
<proteinExistence type="predicted"/>
<reference evidence="1 2" key="1">
    <citation type="submission" date="2019-10" db="EMBL/GenBank/DDBJ databases">
        <title>Whole genome shotgun sequence of Acrocarpospora pleiomorpha NBRC 16267.</title>
        <authorList>
            <person name="Ichikawa N."/>
            <person name="Kimura A."/>
            <person name="Kitahashi Y."/>
            <person name="Komaki H."/>
            <person name="Oguchi A."/>
        </authorList>
    </citation>
    <scope>NUCLEOTIDE SEQUENCE [LARGE SCALE GENOMIC DNA]</scope>
    <source>
        <strain evidence="1 2">NBRC 16267</strain>
    </source>
</reference>
<name>A0A5M3XPU7_9ACTN</name>
<sequence>MPGSDQVGMDPDWREILIPKGYGIAEYRISRKDHHVVLTRIVLF</sequence>
<protein>
    <submittedName>
        <fullName evidence="1">Uncharacterized protein</fullName>
    </submittedName>
</protein>
<evidence type="ECO:0000313" key="2">
    <source>
        <dbReference type="Proteomes" id="UP000377595"/>
    </source>
</evidence>
<organism evidence="1 2">
    <name type="scientific">Acrocarpospora pleiomorpha</name>
    <dbReference type="NCBI Taxonomy" id="90975"/>
    <lineage>
        <taxon>Bacteria</taxon>
        <taxon>Bacillati</taxon>
        <taxon>Actinomycetota</taxon>
        <taxon>Actinomycetes</taxon>
        <taxon>Streptosporangiales</taxon>
        <taxon>Streptosporangiaceae</taxon>
        <taxon>Acrocarpospora</taxon>
    </lineage>
</organism>
<comment type="caution">
    <text evidence="1">The sequence shown here is derived from an EMBL/GenBank/DDBJ whole genome shotgun (WGS) entry which is preliminary data.</text>
</comment>
<evidence type="ECO:0000313" key="1">
    <source>
        <dbReference type="EMBL" id="GES22089.1"/>
    </source>
</evidence>
<keyword evidence="2" id="KW-1185">Reference proteome</keyword>
<dbReference type="EMBL" id="BLAF01000028">
    <property type="protein sequence ID" value="GES22089.1"/>
    <property type="molecule type" value="Genomic_DNA"/>
</dbReference>
<accession>A0A5M3XPU7</accession>
<dbReference type="AlphaFoldDB" id="A0A5M3XPU7"/>